<dbReference type="InterPro" id="IPR003658">
    <property type="entry name" value="Anti-sigma_ant"/>
</dbReference>
<reference evidence="4 5" key="1">
    <citation type="submission" date="2021-03" db="EMBL/GenBank/DDBJ databases">
        <title>Complete genome of Streptomyces formicae strain 1H-GS9 (DSM 100524).</title>
        <authorList>
            <person name="Atanasov K.E."/>
            <person name="Altabella T."/>
            <person name="Ferrer A."/>
        </authorList>
    </citation>
    <scope>NUCLEOTIDE SEQUENCE [LARGE SCALE GENOMIC DNA]</scope>
    <source>
        <strain evidence="4 5">1H-GS9</strain>
    </source>
</reference>
<sequence length="138" mass="14349">MRCQGGGVIVVGVESTGADGGRFGVEVRPGPDPDIVVVALAGELDHDTAEPLRAALDEGIASGARRLLVDCSELLFCDSTGLNVLLHARLAAQETDARVELAALRPQVARMFAITGAGAVFPRYASLGEALAARPREE</sequence>
<evidence type="ECO:0000259" key="3">
    <source>
        <dbReference type="PROSITE" id="PS50801"/>
    </source>
</evidence>
<accession>A0ABY3WJA5</accession>
<keyword evidence="5" id="KW-1185">Reference proteome</keyword>
<comment type="similarity">
    <text evidence="1 2">Belongs to the anti-sigma-factor antagonist family.</text>
</comment>
<dbReference type="PANTHER" id="PTHR33495:SF2">
    <property type="entry name" value="ANTI-SIGMA FACTOR ANTAGONIST TM_1081-RELATED"/>
    <property type="match status" value="1"/>
</dbReference>
<gene>
    <name evidence="4" type="ORF">J4032_15035</name>
</gene>
<dbReference type="NCBIfam" id="TIGR00377">
    <property type="entry name" value="ant_ant_sig"/>
    <property type="match status" value="1"/>
</dbReference>
<organism evidence="4 5">
    <name type="scientific">Streptomyces formicae</name>
    <dbReference type="NCBI Taxonomy" id="1616117"/>
    <lineage>
        <taxon>Bacteria</taxon>
        <taxon>Bacillati</taxon>
        <taxon>Actinomycetota</taxon>
        <taxon>Actinomycetes</taxon>
        <taxon>Kitasatosporales</taxon>
        <taxon>Streptomycetaceae</taxon>
        <taxon>Streptomyces</taxon>
    </lineage>
</organism>
<dbReference type="SUPFAM" id="SSF52091">
    <property type="entry name" value="SpoIIaa-like"/>
    <property type="match status" value="1"/>
</dbReference>
<dbReference type="RefSeq" id="WP_242331274.1">
    <property type="nucleotide sequence ID" value="NZ_CP071872.1"/>
</dbReference>
<dbReference type="PROSITE" id="PS50801">
    <property type="entry name" value="STAS"/>
    <property type="match status" value="1"/>
</dbReference>
<dbReference type="Gene3D" id="3.30.750.24">
    <property type="entry name" value="STAS domain"/>
    <property type="match status" value="1"/>
</dbReference>
<dbReference type="InterPro" id="IPR002645">
    <property type="entry name" value="STAS_dom"/>
</dbReference>
<dbReference type="Pfam" id="PF13466">
    <property type="entry name" value="STAS_2"/>
    <property type="match status" value="1"/>
</dbReference>
<dbReference type="InterPro" id="IPR058548">
    <property type="entry name" value="MlaB-like_STAS"/>
</dbReference>
<dbReference type="Proteomes" id="UP000828924">
    <property type="component" value="Chromosome"/>
</dbReference>
<protein>
    <recommendedName>
        <fullName evidence="2">Anti-sigma factor antagonist</fullName>
    </recommendedName>
</protein>
<dbReference type="PANTHER" id="PTHR33495">
    <property type="entry name" value="ANTI-SIGMA FACTOR ANTAGONIST TM_1081-RELATED-RELATED"/>
    <property type="match status" value="1"/>
</dbReference>
<evidence type="ECO:0000256" key="1">
    <source>
        <dbReference type="ARBA" id="ARBA00009013"/>
    </source>
</evidence>
<name>A0ABY3WJA5_9ACTN</name>
<evidence type="ECO:0000313" key="4">
    <source>
        <dbReference type="EMBL" id="UNM12661.1"/>
    </source>
</evidence>
<feature type="domain" description="STAS" evidence="3">
    <location>
        <begin position="33"/>
        <end position="134"/>
    </location>
</feature>
<evidence type="ECO:0000313" key="5">
    <source>
        <dbReference type="Proteomes" id="UP000828924"/>
    </source>
</evidence>
<dbReference type="EMBL" id="CP071872">
    <property type="protein sequence ID" value="UNM12661.1"/>
    <property type="molecule type" value="Genomic_DNA"/>
</dbReference>
<evidence type="ECO:0000256" key="2">
    <source>
        <dbReference type="RuleBase" id="RU003749"/>
    </source>
</evidence>
<proteinExistence type="inferred from homology"/>
<dbReference type="InterPro" id="IPR036513">
    <property type="entry name" value="STAS_dom_sf"/>
</dbReference>
<dbReference type="CDD" id="cd07043">
    <property type="entry name" value="STAS_anti-anti-sigma_factors"/>
    <property type="match status" value="1"/>
</dbReference>